<dbReference type="STRING" id="246197.MXAN_4283"/>
<dbReference type="KEGG" id="mxa:MXAN_4283"/>
<gene>
    <name evidence="1" type="ordered locus">MXAN_4283</name>
</gene>
<evidence type="ECO:0000313" key="1">
    <source>
        <dbReference type="EMBL" id="ABF86656.1"/>
    </source>
</evidence>
<dbReference type="AlphaFoldDB" id="Q1D4G5"/>
<dbReference type="EMBL" id="CP000113">
    <property type="protein sequence ID" value="ABF86656.1"/>
    <property type="molecule type" value="Genomic_DNA"/>
</dbReference>
<accession>Q1D4G5</accession>
<dbReference type="HOGENOM" id="CLU_2899468_0_0_7"/>
<evidence type="ECO:0000313" key="2">
    <source>
        <dbReference type="Proteomes" id="UP000002402"/>
    </source>
</evidence>
<keyword evidence="2" id="KW-1185">Reference proteome</keyword>
<protein>
    <submittedName>
        <fullName evidence="1">Uncharacterized protein</fullName>
    </submittedName>
</protein>
<dbReference type="Proteomes" id="UP000002402">
    <property type="component" value="Chromosome"/>
</dbReference>
<proteinExistence type="predicted"/>
<organism evidence="1 2">
    <name type="scientific">Myxococcus xanthus (strain DK1622)</name>
    <dbReference type="NCBI Taxonomy" id="246197"/>
    <lineage>
        <taxon>Bacteria</taxon>
        <taxon>Pseudomonadati</taxon>
        <taxon>Myxococcota</taxon>
        <taxon>Myxococcia</taxon>
        <taxon>Myxococcales</taxon>
        <taxon>Cystobacterineae</taxon>
        <taxon>Myxococcaceae</taxon>
        <taxon>Myxococcus</taxon>
    </lineage>
</organism>
<reference evidence="1 2" key="1">
    <citation type="journal article" date="2006" name="Proc. Natl. Acad. Sci. U.S.A.">
        <title>Evolution of sensory complexity recorded in a myxobacterial genome.</title>
        <authorList>
            <person name="Goldman B.S."/>
            <person name="Nierman W.C."/>
            <person name="Kaiser D."/>
            <person name="Slater S.C."/>
            <person name="Durkin A.S."/>
            <person name="Eisen J.A."/>
            <person name="Ronning C.M."/>
            <person name="Barbazuk W.B."/>
            <person name="Blanchard M."/>
            <person name="Field C."/>
            <person name="Halling C."/>
            <person name="Hinkle G."/>
            <person name="Iartchuk O."/>
            <person name="Kim H.S."/>
            <person name="Mackenzie C."/>
            <person name="Madupu R."/>
            <person name="Miller N."/>
            <person name="Shvartsbeyn A."/>
            <person name="Sullivan S.A."/>
            <person name="Vaudin M."/>
            <person name="Wiegand R."/>
            <person name="Kaplan H.B."/>
        </authorList>
    </citation>
    <scope>NUCLEOTIDE SEQUENCE [LARGE SCALE GENOMIC DNA]</scope>
    <source>
        <strain evidence="2">DK1622</strain>
    </source>
</reference>
<name>Q1D4G5_MYXXD</name>
<sequence>MEGLQGNAVRHDPECLVPDGRMALVGVLHVDRGVLQQVNSRICSKVAWSRRNAKMGCVTLDG</sequence>
<dbReference type="EnsemblBacteria" id="ABF86656">
    <property type="protein sequence ID" value="ABF86656"/>
    <property type="gene ID" value="MXAN_4283"/>
</dbReference>